<evidence type="ECO:0000256" key="1">
    <source>
        <dbReference type="SAM" id="MobiDB-lite"/>
    </source>
</evidence>
<dbReference type="PANTHER" id="PTHR40903">
    <property type="entry name" value="GLYCINE-RICH CELL WALL STRUCTURAL PROTEIN 1-LIKE"/>
    <property type="match status" value="1"/>
</dbReference>
<dbReference type="Pfam" id="PF17820">
    <property type="entry name" value="PDZ_6"/>
    <property type="match status" value="1"/>
</dbReference>
<protein>
    <recommendedName>
        <fullName evidence="2">PDZ domain-containing protein</fullName>
    </recommendedName>
</protein>
<dbReference type="SMART" id="SM00228">
    <property type="entry name" value="PDZ"/>
    <property type="match status" value="2"/>
</dbReference>
<dbReference type="InterPro" id="IPR041489">
    <property type="entry name" value="PDZ_6"/>
</dbReference>
<dbReference type="AlphaFoldDB" id="D7G0M9"/>
<evidence type="ECO:0000313" key="4">
    <source>
        <dbReference type="Proteomes" id="UP000002630"/>
    </source>
</evidence>
<reference evidence="3 4" key="1">
    <citation type="journal article" date="2010" name="Nature">
        <title>The Ectocarpus genome and the independent evolution of multicellularity in brown algae.</title>
        <authorList>
            <person name="Cock J.M."/>
            <person name="Sterck L."/>
            <person name="Rouze P."/>
            <person name="Scornet D."/>
            <person name="Allen A.E."/>
            <person name="Amoutzias G."/>
            <person name="Anthouard V."/>
            <person name="Artiguenave F."/>
            <person name="Aury J.M."/>
            <person name="Badger J.H."/>
            <person name="Beszteri B."/>
            <person name="Billiau K."/>
            <person name="Bonnet E."/>
            <person name="Bothwell J.H."/>
            <person name="Bowler C."/>
            <person name="Boyen C."/>
            <person name="Brownlee C."/>
            <person name="Carrano C.J."/>
            <person name="Charrier B."/>
            <person name="Cho G.Y."/>
            <person name="Coelho S.M."/>
            <person name="Collen J."/>
            <person name="Corre E."/>
            <person name="Da Silva C."/>
            <person name="Delage L."/>
            <person name="Delaroque N."/>
            <person name="Dittami S.M."/>
            <person name="Doulbeau S."/>
            <person name="Elias M."/>
            <person name="Farnham G."/>
            <person name="Gachon C.M."/>
            <person name="Gschloessl B."/>
            <person name="Heesch S."/>
            <person name="Jabbari K."/>
            <person name="Jubin C."/>
            <person name="Kawai H."/>
            <person name="Kimura K."/>
            <person name="Kloareg B."/>
            <person name="Kupper F.C."/>
            <person name="Lang D."/>
            <person name="Le Bail A."/>
            <person name="Leblanc C."/>
            <person name="Lerouge P."/>
            <person name="Lohr M."/>
            <person name="Lopez P.J."/>
            <person name="Martens C."/>
            <person name="Maumus F."/>
            <person name="Michel G."/>
            <person name="Miranda-Saavedra D."/>
            <person name="Morales J."/>
            <person name="Moreau H."/>
            <person name="Motomura T."/>
            <person name="Nagasato C."/>
            <person name="Napoli C.A."/>
            <person name="Nelson D.R."/>
            <person name="Nyvall-Collen P."/>
            <person name="Peters A.F."/>
            <person name="Pommier C."/>
            <person name="Potin P."/>
            <person name="Poulain J."/>
            <person name="Quesneville H."/>
            <person name="Read B."/>
            <person name="Rensing S.A."/>
            <person name="Ritter A."/>
            <person name="Rousvoal S."/>
            <person name="Samanta M."/>
            <person name="Samson G."/>
            <person name="Schroeder D.C."/>
            <person name="Segurens B."/>
            <person name="Strittmatter M."/>
            <person name="Tonon T."/>
            <person name="Tregear J.W."/>
            <person name="Valentin K."/>
            <person name="von Dassow P."/>
            <person name="Yamagishi T."/>
            <person name="Van de Peer Y."/>
            <person name="Wincker P."/>
        </authorList>
    </citation>
    <scope>NUCLEOTIDE SEQUENCE [LARGE SCALE GENOMIC DNA]</scope>
    <source>
        <strain evidence="4">Ec32 / CCAP1310/4</strain>
    </source>
</reference>
<feature type="compositionally biased region" description="Polar residues" evidence="1">
    <location>
        <begin position="304"/>
        <end position="313"/>
    </location>
</feature>
<feature type="compositionally biased region" description="Low complexity" evidence="1">
    <location>
        <begin position="198"/>
        <end position="225"/>
    </location>
</feature>
<evidence type="ECO:0000259" key="2">
    <source>
        <dbReference type="PROSITE" id="PS50106"/>
    </source>
</evidence>
<sequence>MFERLSAHLTRNKVCGSTPAGRAQLEAFAALRKRSTAAGRPAVARGDFPPVGGIAAAVVGSRRPKAGGVRDSGAKEGPAGSEGKGSRRRSESLWPCPVCTKSFRRISTHVQMSDCKIVLQWGAGATMECRNCGEVVDVVPDVLQQHSKRCRPRDKITNDEAAAAAAAGDAAVTPSESSSKSPPPPLLAQAPTLGGAVPSSSQQLTRSASLTSSTASGPAAAAPPKGGAGGGATARSRVGGGSSNGPGKRRGFPQNGGGGGRASPSTSEGGGGGGESAPPRLKRRVSTASAASSGSGQSGVMRRGSTTSSTSNLLDHRRQPPPLLDANSGGGSFIAGRALGSDDSDSDPGGTDGGLGRAGSWSGGGGLLAGGGGIIGVMRRPLPPKKRWETAFEAWAGGGEKNNGGGAPPQATAAAAAEAAEVCEVEDRYPCLASRAEESALVTVREVRRAEALPEGAAGTAPGEQQQQHRRQAVVVCRLVAEGGIERKKGEAGVAATLGFQVTDDRAPGVTNAWAGFPVAAAVVAEGVADSAGVGTGASILKVEDSSMRGRSASDVTKAMYAALLKRTGKHGKSAATVRLVIVTPPWSASAPTPGGGGVDNKAGAFAPASPYDGVGGMACLGRERHEGREFVELCWSVLMAPGGGVLPPTDVGLPASRAGERPAEQDAEVARRLGFDVERRELSQWMECIEVSSVTPDGVAARHGLQPKDLLLAVDGNHLLSTTEASFWLEVGRTLRACDSASQTNKSGGKAATTNDSDNEDAFERLSADHGDDSDWLRFLVFRKCAAAAAPPPPPPPPPPLASAGRAKRPVGRPKGSMESKKGALAGGAGRGATGQKEEASRGLLPRQRSRELPGAAAPAPAPAGAEGAARHVLTPTSPSLPPGTRTGAPVPTGAFLLEDTVLGDKLTIPAGAKLLSVDGIPTGHLDFNTARDVALSAGAKSVLAFE</sequence>
<dbReference type="Proteomes" id="UP000002630">
    <property type="component" value="Linkage Group LG18"/>
</dbReference>
<dbReference type="PANTHER" id="PTHR40903:SF1">
    <property type="entry name" value="HYPHALLY REGULATED CELL WALL PROTEIN 3"/>
    <property type="match status" value="1"/>
</dbReference>
<dbReference type="EMBL" id="FN648612">
    <property type="protein sequence ID" value="CBJ33058.1"/>
    <property type="molecule type" value="Genomic_DNA"/>
</dbReference>
<dbReference type="EMBL" id="FN649743">
    <property type="protein sequence ID" value="CBJ33058.1"/>
    <property type="molecule type" value="Genomic_DNA"/>
</dbReference>
<feature type="compositionally biased region" description="Low complexity" evidence="1">
    <location>
        <begin position="855"/>
        <end position="889"/>
    </location>
</feature>
<dbReference type="OrthoDB" id="10455222at2759"/>
<feature type="region of interest" description="Disordered" evidence="1">
    <location>
        <begin position="789"/>
        <end position="893"/>
    </location>
</feature>
<organism evidence="3 4">
    <name type="scientific">Ectocarpus siliculosus</name>
    <name type="common">Brown alga</name>
    <name type="synonym">Conferva siliculosa</name>
    <dbReference type="NCBI Taxonomy" id="2880"/>
    <lineage>
        <taxon>Eukaryota</taxon>
        <taxon>Sar</taxon>
        <taxon>Stramenopiles</taxon>
        <taxon>Ochrophyta</taxon>
        <taxon>PX clade</taxon>
        <taxon>Phaeophyceae</taxon>
        <taxon>Ectocarpales</taxon>
        <taxon>Ectocarpaceae</taxon>
        <taxon>Ectocarpus</taxon>
    </lineage>
</organism>
<feature type="compositionally biased region" description="Low complexity" evidence="1">
    <location>
        <begin position="286"/>
        <end position="299"/>
    </location>
</feature>
<dbReference type="Gene3D" id="2.30.42.10">
    <property type="match status" value="1"/>
</dbReference>
<evidence type="ECO:0000313" key="3">
    <source>
        <dbReference type="EMBL" id="CBJ33058.1"/>
    </source>
</evidence>
<dbReference type="InterPro" id="IPR036034">
    <property type="entry name" value="PDZ_sf"/>
</dbReference>
<feature type="domain" description="PDZ" evidence="2">
    <location>
        <begin position="651"/>
        <end position="720"/>
    </location>
</feature>
<keyword evidence="4" id="KW-1185">Reference proteome</keyword>
<feature type="region of interest" description="Disordered" evidence="1">
    <location>
        <begin position="161"/>
        <end position="363"/>
    </location>
</feature>
<gene>
    <name evidence="3" type="ORF">Esi_0413_0017</name>
</gene>
<feature type="region of interest" description="Disordered" evidence="1">
    <location>
        <begin position="62"/>
        <end position="92"/>
    </location>
</feature>
<proteinExistence type="predicted"/>
<feature type="compositionally biased region" description="Pro residues" evidence="1">
    <location>
        <begin position="791"/>
        <end position="802"/>
    </location>
</feature>
<name>D7G0M9_ECTSI</name>
<accession>D7G0M9</accession>
<feature type="compositionally biased region" description="Gly residues" evidence="1">
    <location>
        <begin position="226"/>
        <end position="244"/>
    </location>
</feature>
<dbReference type="PROSITE" id="PS50106">
    <property type="entry name" value="PDZ"/>
    <property type="match status" value="1"/>
</dbReference>
<feature type="compositionally biased region" description="Gly residues" evidence="1">
    <location>
        <begin position="350"/>
        <end position="363"/>
    </location>
</feature>
<dbReference type="SUPFAM" id="SSF50156">
    <property type="entry name" value="PDZ domain-like"/>
    <property type="match status" value="1"/>
</dbReference>
<dbReference type="InterPro" id="IPR001478">
    <property type="entry name" value="PDZ"/>
</dbReference>
<feature type="compositionally biased region" description="Low complexity" evidence="1">
    <location>
        <begin position="161"/>
        <end position="180"/>
    </location>
</feature>
<dbReference type="InParanoid" id="D7G0M9"/>